<keyword evidence="4" id="KW-1185">Reference proteome</keyword>
<accession>A0A9X3P7Q3</accession>
<dbReference type="Proteomes" id="UP001146067">
    <property type="component" value="Unassembled WGS sequence"/>
</dbReference>
<organism evidence="3 4">
    <name type="scientific">Glycomyces luteolus</name>
    <dbReference type="NCBI Taxonomy" id="2670330"/>
    <lineage>
        <taxon>Bacteria</taxon>
        <taxon>Bacillati</taxon>
        <taxon>Actinomycetota</taxon>
        <taxon>Actinomycetes</taxon>
        <taxon>Glycomycetales</taxon>
        <taxon>Glycomycetaceae</taxon>
        <taxon>Glycomyces</taxon>
    </lineage>
</organism>
<feature type="compositionally biased region" description="Basic and acidic residues" evidence="1">
    <location>
        <begin position="16"/>
        <end position="36"/>
    </location>
</feature>
<dbReference type="RefSeq" id="WP_270109483.1">
    <property type="nucleotide sequence ID" value="NZ_JAPZVP010000005.1"/>
</dbReference>
<feature type="region of interest" description="Disordered" evidence="1">
    <location>
        <begin position="1"/>
        <end position="79"/>
    </location>
</feature>
<feature type="compositionally biased region" description="Basic and acidic residues" evidence="1">
    <location>
        <begin position="153"/>
        <end position="162"/>
    </location>
</feature>
<dbReference type="SMART" id="SM00894">
    <property type="entry name" value="Excalibur"/>
    <property type="match status" value="2"/>
</dbReference>
<feature type="compositionally biased region" description="Acidic residues" evidence="1">
    <location>
        <begin position="37"/>
        <end position="51"/>
    </location>
</feature>
<evidence type="ECO:0000313" key="3">
    <source>
        <dbReference type="EMBL" id="MDA1359634.1"/>
    </source>
</evidence>
<evidence type="ECO:0000313" key="4">
    <source>
        <dbReference type="Proteomes" id="UP001146067"/>
    </source>
</evidence>
<name>A0A9X3P7Q3_9ACTN</name>
<evidence type="ECO:0000256" key="1">
    <source>
        <dbReference type="SAM" id="MobiDB-lite"/>
    </source>
</evidence>
<evidence type="ECO:0000259" key="2">
    <source>
        <dbReference type="SMART" id="SM00894"/>
    </source>
</evidence>
<proteinExistence type="predicted"/>
<dbReference type="InterPro" id="IPR008613">
    <property type="entry name" value="Excalibur_Ca-bd_domain"/>
</dbReference>
<dbReference type="Pfam" id="PF05901">
    <property type="entry name" value="Excalibur"/>
    <property type="match status" value="2"/>
</dbReference>
<feature type="domain" description="Excalibur calcium-binding" evidence="2">
    <location>
        <begin position="131"/>
        <end position="167"/>
    </location>
</feature>
<feature type="domain" description="Excalibur calcium-binding" evidence="2">
    <location>
        <begin position="81"/>
        <end position="117"/>
    </location>
</feature>
<reference evidence="3" key="1">
    <citation type="submission" date="2022-12" db="EMBL/GenBank/DDBJ databases">
        <title>Gycomyces niveus sp.nov.,a novel actinomycete isolated from soil in Shouguan.</title>
        <authorList>
            <person name="Yang X."/>
        </authorList>
    </citation>
    <scope>NUCLEOTIDE SEQUENCE</scope>
    <source>
        <strain evidence="3">NEAU-A15</strain>
    </source>
</reference>
<feature type="compositionally biased region" description="Basic and acidic residues" evidence="1">
    <location>
        <begin position="97"/>
        <end position="109"/>
    </location>
</feature>
<sequence>MTLVLGVIATSPAGGERTHESEVSHDFELVDFKPLDTGDDEAMMEESDDGTSAETQTEEPEHGTSAETPTEETDTEETGFVYENCDAARAAGAAPVHEGEHGFGPHLDADNDGVGCENWSGPSQAPAPGSEYPNCEEARADGKTDIQEGEPGYAEHLDRDNDGVACES</sequence>
<gene>
    <name evidence="3" type="ORF">O1R50_08370</name>
</gene>
<protein>
    <submittedName>
        <fullName evidence="3">Excalibur calcium-binding domain-containing protein</fullName>
    </submittedName>
</protein>
<dbReference type="AlphaFoldDB" id="A0A9X3P7Q3"/>
<comment type="caution">
    <text evidence="3">The sequence shown here is derived from an EMBL/GenBank/DDBJ whole genome shotgun (WGS) entry which is preliminary data.</text>
</comment>
<feature type="region of interest" description="Disordered" evidence="1">
    <location>
        <begin position="91"/>
        <end position="168"/>
    </location>
</feature>
<dbReference type="EMBL" id="JAPZVP010000005">
    <property type="protein sequence ID" value="MDA1359634.1"/>
    <property type="molecule type" value="Genomic_DNA"/>
</dbReference>
<feature type="compositionally biased region" description="Basic and acidic residues" evidence="1">
    <location>
        <begin position="136"/>
        <end position="146"/>
    </location>
</feature>